<sequence>MPDYTIESTYHLPVYRHRSYSAQTAAQACRLAIEDNDWDGEKLDHDSAGETFISGIWEGVDAAYSRASTPVPSQFEESDQRKAKHFEILLSLLKMLLADTAARRATSPEWIKRAAWEIARGEAIIAGRRDPDHPPGGDAGG</sequence>
<dbReference type="RefSeq" id="WP_151653932.1">
    <property type="nucleotide sequence ID" value="NZ_WBVX01000045.1"/>
</dbReference>
<organism evidence="1 2">
    <name type="scientific">Brucella tritici</name>
    <dbReference type="NCBI Taxonomy" id="94626"/>
    <lineage>
        <taxon>Bacteria</taxon>
        <taxon>Pseudomonadati</taxon>
        <taxon>Pseudomonadota</taxon>
        <taxon>Alphaproteobacteria</taxon>
        <taxon>Hyphomicrobiales</taxon>
        <taxon>Brucellaceae</taxon>
        <taxon>Brucella/Ochrobactrum group</taxon>
        <taxon>Brucella</taxon>
    </lineage>
</organism>
<dbReference type="EMBL" id="WBVX01000045">
    <property type="protein sequence ID" value="KAB2676684.1"/>
    <property type="molecule type" value="Genomic_DNA"/>
</dbReference>
<dbReference type="Proteomes" id="UP000481643">
    <property type="component" value="Unassembled WGS sequence"/>
</dbReference>
<comment type="caution">
    <text evidence="1">The sequence shown here is derived from an EMBL/GenBank/DDBJ whole genome shotgun (WGS) entry which is preliminary data.</text>
</comment>
<reference evidence="1 2" key="1">
    <citation type="submission" date="2019-09" db="EMBL/GenBank/DDBJ databases">
        <title>Taxonomic organization of the family Brucellaceae based on a phylogenomic approach.</title>
        <authorList>
            <person name="Leclercq S."/>
            <person name="Cloeckaert A."/>
            <person name="Zygmunt M.S."/>
        </authorList>
    </citation>
    <scope>NUCLEOTIDE SEQUENCE [LARGE SCALE GENOMIC DNA]</scope>
    <source>
        <strain evidence="1 2">WS1830</strain>
    </source>
</reference>
<dbReference type="AlphaFoldDB" id="A0A6L3Y5N5"/>
<name>A0A6L3Y5N5_9HYPH</name>
<proteinExistence type="predicted"/>
<evidence type="ECO:0000313" key="1">
    <source>
        <dbReference type="EMBL" id="KAB2676684.1"/>
    </source>
</evidence>
<accession>A0A6L3Y5N5</accession>
<evidence type="ECO:0000313" key="2">
    <source>
        <dbReference type="Proteomes" id="UP000481643"/>
    </source>
</evidence>
<gene>
    <name evidence="1" type="ORF">F9L08_26240</name>
</gene>
<protein>
    <submittedName>
        <fullName evidence="1">Uncharacterized protein</fullName>
    </submittedName>
</protein>